<comment type="similarity">
    <text evidence="3">Belongs to the aldose epimerase family.</text>
</comment>
<evidence type="ECO:0000256" key="1">
    <source>
        <dbReference type="ARBA" id="ARBA00001913"/>
    </source>
</evidence>
<dbReference type="EMBL" id="JBEXAE010000002">
    <property type="protein sequence ID" value="MET6990180.1"/>
    <property type="molecule type" value="Genomic_DNA"/>
</dbReference>
<dbReference type="InterPro" id="IPR047215">
    <property type="entry name" value="Galactose_mutarotase-like"/>
</dbReference>
<dbReference type="InterPro" id="IPR011013">
    <property type="entry name" value="Gal_mutarotase_sf_dom"/>
</dbReference>
<evidence type="ECO:0000256" key="6">
    <source>
        <dbReference type="ARBA" id="ARBA00023235"/>
    </source>
</evidence>
<dbReference type="InterPro" id="IPR015443">
    <property type="entry name" value="Aldose_1-epimerase"/>
</dbReference>
<organism evidence="8 9">
    <name type="scientific">Sediminicola arcticus</name>
    <dbReference type="NCBI Taxonomy" id="1574308"/>
    <lineage>
        <taxon>Bacteria</taxon>
        <taxon>Pseudomonadati</taxon>
        <taxon>Bacteroidota</taxon>
        <taxon>Flavobacteriia</taxon>
        <taxon>Flavobacteriales</taxon>
        <taxon>Flavobacteriaceae</taxon>
        <taxon>Sediminicola</taxon>
    </lineage>
</organism>
<dbReference type="Proteomes" id="UP001549799">
    <property type="component" value="Unassembled WGS sequence"/>
</dbReference>
<dbReference type="InterPro" id="IPR008183">
    <property type="entry name" value="Aldose_1/G6P_1-epimerase"/>
</dbReference>
<dbReference type="SUPFAM" id="SSF74650">
    <property type="entry name" value="Galactose mutarotase-like"/>
    <property type="match status" value="1"/>
</dbReference>
<protein>
    <submittedName>
        <fullName evidence="8">Aldose epimerase family protein</fullName>
        <ecNumber evidence="8">5.1.3.-</ecNumber>
    </submittedName>
</protein>
<name>A0ABV2SUK5_9FLAO</name>
<dbReference type="Pfam" id="PF01263">
    <property type="entry name" value="Aldose_epim"/>
    <property type="match status" value="1"/>
</dbReference>
<evidence type="ECO:0000256" key="4">
    <source>
        <dbReference type="ARBA" id="ARBA00011245"/>
    </source>
</evidence>
<dbReference type="PANTHER" id="PTHR10091">
    <property type="entry name" value="ALDOSE-1-EPIMERASE"/>
    <property type="match status" value="1"/>
</dbReference>
<keyword evidence="5" id="KW-0106">Calcium</keyword>
<dbReference type="InterPro" id="IPR014718">
    <property type="entry name" value="GH-type_carb-bd"/>
</dbReference>
<dbReference type="EC" id="5.1.3.-" evidence="8"/>
<evidence type="ECO:0000256" key="7">
    <source>
        <dbReference type="ARBA" id="ARBA00023277"/>
    </source>
</evidence>
<evidence type="ECO:0000313" key="8">
    <source>
        <dbReference type="EMBL" id="MET6990180.1"/>
    </source>
</evidence>
<evidence type="ECO:0000256" key="2">
    <source>
        <dbReference type="ARBA" id="ARBA00005028"/>
    </source>
</evidence>
<comment type="cofactor">
    <cofactor evidence="1">
        <name>Ca(2+)</name>
        <dbReference type="ChEBI" id="CHEBI:29108"/>
    </cofactor>
</comment>
<keyword evidence="9" id="KW-1185">Reference proteome</keyword>
<accession>A0ABV2SUK5</accession>
<evidence type="ECO:0000256" key="3">
    <source>
        <dbReference type="ARBA" id="ARBA00006206"/>
    </source>
</evidence>
<dbReference type="Gene3D" id="2.70.98.10">
    <property type="match status" value="1"/>
</dbReference>
<evidence type="ECO:0000313" key="9">
    <source>
        <dbReference type="Proteomes" id="UP001549799"/>
    </source>
</evidence>
<dbReference type="CDD" id="cd09019">
    <property type="entry name" value="galactose_mutarotase_like"/>
    <property type="match status" value="1"/>
</dbReference>
<comment type="caution">
    <text evidence="8">The sequence shown here is derived from an EMBL/GenBank/DDBJ whole genome shotgun (WGS) entry which is preliminary data.</text>
</comment>
<gene>
    <name evidence="8" type="ORF">ABXZ36_05920</name>
</gene>
<keyword evidence="6 8" id="KW-0413">Isomerase</keyword>
<evidence type="ECO:0000256" key="5">
    <source>
        <dbReference type="ARBA" id="ARBA00022837"/>
    </source>
</evidence>
<dbReference type="GO" id="GO:0016853">
    <property type="term" value="F:isomerase activity"/>
    <property type="evidence" value="ECO:0007669"/>
    <property type="project" value="UniProtKB-KW"/>
</dbReference>
<comment type="pathway">
    <text evidence="2">Carbohydrate metabolism; hexose metabolism.</text>
</comment>
<dbReference type="PIRSF" id="PIRSF005096">
    <property type="entry name" value="GALM"/>
    <property type="match status" value="1"/>
</dbReference>
<sequence>MKQITIKNEYISLTVLEFGAIIQKMLVKDKYGKEHNVVVGHEKPEAYLSDEHALGACIGRYAGRISEGGFNLGDEFYSLQQENGVHLHGGKEGFGKRYWTLIEEYRGNNPFIKLTYKSEHLEEGYPGNLEAFVTYKLANNTLQILHEGQTDKTTVVNLTNHSYFKLDDETSIDHYNLELKSEGFLEVDEQLLPTGSIKEVLNTQNNFLTSKKIGQVRLDTPFVFKPHCNNAAIVSSHVSGIVMKVTTNQPSIVIYTPTSFPAICFETQNYPDAPNQSNFPSSILRPGELYRNESTFEFGTL</sequence>
<keyword evidence="7" id="KW-0119">Carbohydrate metabolism</keyword>
<dbReference type="PANTHER" id="PTHR10091:SF0">
    <property type="entry name" value="GALACTOSE MUTAROTASE"/>
    <property type="match status" value="1"/>
</dbReference>
<reference evidence="8 9" key="1">
    <citation type="submission" date="2024-07" db="EMBL/GenBank/DDBJ databases">
        <title>The genome sequence of type strain Sediminicola arcticus GDMCC 1.2805.</title>
        <authorList>
            <person name="Liu Y."/>
        </authorList>
    </citation>
    <scope>NUCLEOTIDE SEQUENCE [LARGE SCALE GENOMIC DNA]</scope>
    <source>
        <strain evidence="8 9">GDMCC 1.2805</strain>
    </source>
</reference>
<proteinExistence type="inferred from homology"/>
<comment type="subunit">
    <text evidence="4">Monomer.</text>
</comment>
<dbReference type="RefSeq" id="WP_354614567.1">
    <property type="nucleotide sequence ID" value="NZ_JBEXAE010000002.1"/>
</dbReference>